<reference evidence="2 3" key="1">
    <citation type="submission" date="2019-03" db="EMBL/GenBank/DDBJ databases">
        <title>Genomic Encyclopedia of Archaeal and Bacterial Type Strains, Phase II (KMG-II): from individual species to whole genera.</title>
        <authorList>
            <person name="Goeker M."/>
        </authorList>
    </citation>
    <scope>NUCLEOTIDE SEQUENCE [LARGE SCALE GENOMIC DNA]</scope>
    <source>
        <strain evidence="2 3">DSM 19035</strain>
    </source>
</reference>
<dbReference type="PANTHER" id="PTHR36836">
    <property type="entry name" value="COLANIC ACID BIOSYNTHESIS PROTEIN WCAK"/>
    <property type="match status" value="1"/>
</dbReference>
<keyword evidence="2" id="KW-0808">Transferase</keyword>
<comment type="caution">
    <text evidence="2">The sequence shown here is derived from an EMBL/GenBank/DDBJ whole genome shotgun (WGS) entry which is preliminary data.</text>
</comment>
<gene>
    <name evidence="2" type="ORF">ATK78_2142</name>
</gene>
<dbReference type="Pfam" id="PF04230">
    <property type="entry name" value="PS_pyruv_trans"/>
    <property type="match status" value="1"/>
</dbReference>
<organism evidence="2 3">
    <name type="scientific">Pedobacter metabolipauper</name>
    <dbReference type="NCBI Taxonomy" id="425513"/>
    <lineage>
        <taxon>Bacteria</taxon>
        <taxon>Pseudomonadati</taxon>
        <taxon>Bacteroidota</taxon>
        <taxon>Sphingobacteriia</taxon>
        <taxon>Sphingobacteriales</taxon>
        <taxon>Sphingobacteriaceae</taxon>
        <taxon>Pedobacter</taxon>
    </lineage>
</organism>
<protein>
    <submittedName>
        <fullName evidence="2">Polysaccharide pyruvyl transferase</fullName>
    </submittedName>
</protein>
<dbReference type="AlphaFoldDB" id="A0A4R6SXQ6"/>
<dbReference type="RefSeq" id="WP_166664856.1">
    <property type="nucleotide sequence ID" value="NZ_SNYC01000004.1"/>
</dbReference>
<accession>A0A4R6SXQ6</accession>
<feature type="domain" description="Polysaccharide pyruvyl transferase" evidence="1">
    <location>
        <begin position="34"/>
        <end position="301"/>
    </location>
</feature>
<dbReference type="Proteomes" id="UP000295620">
    <property type="component" value="Unassembled WGS sequence"/>
</dbReference>
<sequence length="365" mass="40622">MLISKTQVKHRLRNIQQRILPVTVGVIGGYHGGNLGDMALGASVIYALQEKKISSGLQTIYNISKWPQSKFAIVGGGAVGYIDSLTKVAHRYKGNFEKVALLGVDFNEKNYSDECIDLIRNAAYVSGRSQEQAERLTLISGRTDIKYHPDIAFSLYRDFCLKNREKRTQKTGKKLMVNVVPLYGKMENGNIVPSEQYRSERPELYASFEKMHASYKKLVRDIVIKAASEGFEVETISFTPQDGEYARLILEGLAEVRHLDYQSDPYKMIKHMSGASMVLATRYHATIFALKLGIPLFPVAYAVKNELLLQELGVNRAAFLSTGDLANGLDLMTEPVTVDPEKIGNYEMTSQAAINESIAALKVLG</sequence>
<keyword evidence="3" id="KW-1185">Reference proteome</keyword>
<proteinExistence type="predicted"/>
<dbReference type="InterPro" id="IPR007345">
    <property type="entry name" value="Polysacch_pyruvyl_Trfase"/>
</dbReference>
<evidence type="ECO:0000259" key="1">
    <source>
        <dbReference type="Pfam" id="PF04230"/>
    </source>
</evidence>
<evidence type="ECO:0000313" key="2">
    <source>
        <dbReference type="EMBL" id="TDQ09983.1"/>
    </source>
</evidence>
<name>A0A4R6SXQ6_9SPHI</name>
<dbReference type="PANTHER" id="PTHR36836:SF1">
    <property type="entry name" value="COLANIC ACID BIOSYNTHESIS PROTEIN WCAK"/>
    <property type="match status" value="1"/>
</dbReference>
<dbReference type="GO" id="GO:0016740">
    <property type="term" value="F:transferase activity"/>
    <property type="evidence" value="ECO:0007669"/>
    <property type="project" value="UniProtKB-KW"/>
</dbReference>
<evidence type="ECO:0000313" key="3">
    <source>
        <dbReference type="Proteomes" id="UP000295620"/>
    </source>
</evidence>
<dbReference type="EMBL" id="SNYC01000004">
    <property type="protein sequence ID" value="TDQ09983.1"/>
    <property type="molecule type" value="Genomic_DNA"/>
</dbReference>